<dbReference type="Proteomes" id="UP001176471">
    <property type="component" value="Unassembled WGS sequence"/>
</dbReference>
<keyword evidence="10" id="KW-0732">Signal</keyword>
<keyword evidence="4 8" id="KW-0812">Transmembrane</keyword>
<keyword evidence="14" id="KW-1185">Reference proteome</keyword>
<dbReference type="PANTHER" id="PTHR47234:SF2">
    <property type="entry name" value="TONB-DEPENDENT RECEPTOR"/>
    <property type="match status" value="1"/>
</dbReference>
<evidence type="ECO:0000256" key="7">
    <source>
        <dbReference type="ARBA" id="ARBA00023237"/>
    </source>
</evidence>
<reference evidence="13" key="1">
    <citation type="submission" date="2023-07" db="EMBL/GenBank/DDBJ databases">
        <title>Bacterial whole genome sequence for Sphingobium sp. HBC34.</title>
        <authorList>
            <person name="Le V."/>
            <person name="Ko S.-R."/>
            <person name="Ahn C.-Y."/>
            <person name="Oh H.-M."/>
        </authorList>
    </citation>
    <scope>NUCLEOTIDE SEQUENCE</scope>
    <source>
        <strain evidence="13">HBC34</strain>
    </source>
</reference>
<dbReference type="SUPFAM" id="SSF56935">
    <property type="entry name" value="Porins"/>
    <property type="match status" value="1"/>
</dbReference>
<dbReference type="Pfam" id="PF00593">
    <property type="entry name" value="TonB_dep_Rec_b-barrel"/>
    <property type="match status" value="1"/>
</dbReference>
<feature type="chain" id="PRO_5046431173" evidence="10">
    <location>
        <begin position="28"/>
        <end position="955"/>
    </location>
</feature>
<dbReference type="InterPro" id="IPR012910">
    <property type="entry name" value="Plug_dom"/>
</dbReference>
<evidence type="ECO:0000256" key="1">
    <source>
        <dbReference type="ARBA" id="ARBA00004571"/>
    </source>
</evidence>
<keyword evidence="7 8" id="KW-0998">Cell outer membrane</keyword>
<keyword evidence="3 8" id="KW-1134">Transmembrane beta strand</keyword>
<evidence type="ECO:0000256" key="6">
    <source>
        <dbReference type="ARBA" id="ARBA00023136"/>
    </source>
</evidence>
<dbReference type="Gene3D" id="2.40.170.20">
    <property type="entry name" value="TonB-dependent receptor, beta-barrel domain"/>
    <property type="match status" value="1"/>
</dbReference>
<dbReference type="RefSeq" id="WP_304536168.1">
    <property type="nucleotide sequence ID" value="NZ_JAUQOM010000005.1"/>
</dbReference>
<comment type="caution">
    <text evidence="13">The sequence shown here is derived from an EMBL/GenBank/DDBJ whole genome shotgun (WGS) entry which is preliminary data.</text>
</comment>
<evidence type="ECO:0000256" key="2">
    <source>
        <dbReference type="ARBA" id="ARBA00022448"/>
    </source>
</evidence>
<dbReference type="InterPro" id="IPR039426">
    <property type="entry name" value="TonB-dep_rcpt-like"/>
</dbReference>
<name>A0ABT8ZNG4_9SPHN</name>
<dbReference type="InterPro" id="IPR036942">
    <property type="entry name" value="Beta-barrel_TonB_sf"/>
</dbReference>
<feature type="domain" description="TonB-dependent receptor plug" evidence="12">
    <location>
        <begin position="57"/>
        <end position="170"/>
    </location>
</feature>
<comment type="similarity">
    <text evidence="8 9">Belongs to the TonB-dependent receptor family.</text>
</comment>
<dbReference type="PANTHER" id="PTHR47234">
    <property type="match status" value="1"/>
</dbReference>
<feature type="domain" description="TonB-dependent receptor-like beta-barrel" evidence="11">
    <location>
        <begin position="351"/>
        <end position="914"/>
    </location>
</feature>
<dbReference type="Pfam" id="PF07715">
    <property type="entry name" value="Plug"/>
    <property type="match status" value="1"/>
</dbReference>
<evidence type="ECO:0000313" key="14">
    <source>
        <dbReference type="Proteomes" id="UP001176471"/>
    </source>
</evidence>
<evidence type="ECO:0000259" key="11">
    <source>
        <dbReference type="Pfam" id="PF00593"/>
    </source>
</evidence>
<dbReference type="PROSITE" id="PS52016">
    <property type="entry name" value="TONB_DEPENDENT_REC_3"/>
    <property type="match status" value="1"/>
</dbReference>
<keyword evidence="5 9" id="KW-0798">TonB box</keyword>
<evidence type="ECO:0000313" key="13">
    <source>
        <dbReference type="EMBL" id="MDO7835746.1"/>
    </source>
</evidence>
<comment type="subcellular location">
    <subcellularLocation>
        <location evidence="1 8">Cell outer membrane</location>
        <topology evidence="1 8">Multi-pass membrane protein</topology>
    </subcellularLocation>
</comment>
<evidence type="ECO:0000259" key="12">
    <source>
        <dbReference type="Pfam" id="PF07715"/>
    </source>
</evidence>
<dbReference type="EMBL" id="JAUQOM010000005">
    <property type="protein sequence ID" value="MDO7835746.1"/>
    <property type="molecule type" value="Genomic_DNA"/>
</dbReference>
<feature type="signal peptide" evidence="10">
    <location>
        <begin position="1"/>
        <end position="27"/>
    </location>
</feature>
<evidence type="ECO:0000256" key="8">
    <source>
        <dbReference type="PROSITE-ProRule" id="PRU01360"/>
    </source>
</evidence>
<keyword evidence="6 8" id="KW-0472">Membrane</keyword>
<gene>
    <name evidence="13" type="ORF">Q4610_11900</name>
</gene>
<sequence length="955" mass="101613">MKTFSKRALLRASAAPAILSASLIATAAFAQTAPQAADAGDDVIVVTGSRIARPDLSASVPVAVVSQEQITQTGAANIQDVLAELPAVGQNISRTSSNFSTTGNGVATVNLRNLGSSRTLVLVNGRRFVAGLPGTSIVDLNTIPTDLIKQVQVVTGGASAVYGSEAIAGVVNFILDDKFEGLRFHGQNTLSDEGDAGRYLATVTGGLSFGGGRGHIVVNGSFDKDNGLRSRDRGFSDTDIPNRSSFASQGLFSPNGGFAAGPNTFTFGPNNVLKNYQGANIDGYNRNQDRYLGVPVERYLATGLASYELADNVTLYSEVTYAKSKSRSKLEPQAVANTDLTNADGTGYEGIPITNPFIPTAIRDAMVAAGVTSLPFRRRSNDIFDRSNKNDRETWRVVAGLKGSLAEKFNYDVYYSHGQTKDYTRSGTIFGPQYVNALNAVAGPNGPVCSINVDADLTNNDAACVPINIFGANTVSAAAANYVTRGGQLSTYRAKIKQDVAAASISGELFELPGGALSFATGFEYRRESSTEDFDQATNDGLTLGNLLSDTRGKYNVKEGFIEVLAPILSERPFFHYLGLEGAIRYADYSTVGGVWSWKAGGDWAPIPDIRFRGIYAEATRAPSISELFSAQSETFPAVVDPCDQAEGNGDGAPISIPAAALPAACLSNPAIAAAAAAGGFTYTTAQIQTINGFVGGNPSLNEETAKTLTLGAVLSPRFAPGFSVTVDYYRIKVQNAIGIIGQQTSLDECITGGGEALFCNNITRDATGRVTQVDAFNLNTGSFLVSGIDTAVNYSKSFGDNGKFDLVARWTHLLKQEQTSFPGGPTQKEVGQLDCYSCGRLGTGFRDKVNVSATIGLNNVSLNWRVNYLSSVKDDITDPDATRTGAYWYHDAQLRIGLDKEKTYELYFGVDNVFDKKPPVFGDTNPVTFPGTQTSANTYDLYGRMLYAGVDFRF</sequence>
<dbReference type="Gene3D" id="2.170.130.10">
    <property type="entry name" value="TonB-dependent receptor, plug domain"/>
    <property type="match status" value="1"/>
</dbReference>
<evidence type="ECO:0000256" key="3">
    <source>
        <dbReference type="ARBA" id="ARBA00022452"/>
    </source>
</evidence>
<keyword evidence="13" id="KW-0675">Receptor</keyword>
<proteinExistence type="inferred from homology"/>
<keyword evidence="2 8" id="KW-0813">Transport</keyword>
<evidence type="ECO:0000256" key="10">
    <source>
        <dbReference type="SAM" id="SignalP"/>
    </source>
</evidence>
<evidence type="ECO:0000256" key="5">
    <source>
        <dbReference type="ARBA" id="ARBA00023077"/>
    </source>
</evidence>
<evidence type="ECO:0000256" key="9">
    <source>
        <dbReference type="RuleBase" id="RU003357"/>
    </source>
</evidence>
<protein>
    <submittedName>
        <fullName evidence="13">TonB-dependent receptor</fullName>
    </submittedName>
</protein>
<accession>A0ABT8ZNG4</accession>
<organism evidence="13 14">
    <name type="scientific">Sphingobium cyanobacteriorum</name>
    <dbReference type="NCBI Taxonomy" id="3063954"/>
    <lineage>
        <taxon>Bacteria</taxon>
        <taxon>Pseudomonadati</taxon>
        <taxon>Pseudomonadota</taxon>
        <taxon>Alphaproteobacteria</taxon>
        <taxon>Sphingomonadales</taxon>
        <taxon>Sphingomonadaceae</taxon>
        <taxon>Sphingobium</taxon>
    </lineage>
</organism>
<evidence type="ECO:0000256" key="4">
    <source>
        <dbReference type="ARBA" id="ARBA00022692"/>
    </source>
</evidence>
<dbReference type="InterPro" id="IPR000531">
    <property type="entry name" value="Beta-barrel_TonB"/>
</dbReference>
<dbReference type="InterPro" id="IPR037066">
    <property type="entry name" value="Plug_dom_sf"/>
</dbReference>